<dbReference type="InterPro" id="IPR036236">
    <property type="entry name" value="Znf_C2H2_sf"/>
</dbReference>
<dbReference type="GO" id="GO:0008270">
    <property type="term" value="F:zinc ion binding"/>
    <property type="evidence" value="ECO:0007669"/>
    <property type="project" value="UniProtKB-KW"/>
</dbReference>
<dbReference type="PROSITE" id="PS50157">
    <property type="entry name" value="ZINC_FINGER_C2H2_2"/>
    <property type="match status" value="1"/>
</dbReference>
<protein>
    <recommendedName>
        <fullName evidence="3">C2H2-type domain-containing protein</fullName>
    </recommendedName>
</protein>
<dbReference type="Proteomes" id="UP000596742">
    <property type="component" value="Unassembled WGS sequence"/>
</dbReference>
<evidence type="ECO:0000259" key="3">
    <source>
        <dbReference type="PROSITE" id="PS50157"/>
    </source>
</evidence>
<organism evidence="4 5">
    <name type="scientific">Mytilus galloprovincialis</name>
    <name type="common">Mediterranean mussel</name>
    <dbReference type="NCBI Taxonomy" id="29158"/>
    <lineage>
        <taxon>Eukaryota</taxon>
        <taxon>Metazoa</taxon>
        <taxon>Spiralia</taxon>
        <taxon>Lophotrochozoa</taxon>
        <taxon>Mollusca</taxon>
        <taxon>Bivalvia</taxon>
        <taxon>Autobranchia</taxon>
        <taxon>Pteriomorphia</taxon>
        <taxon>Mytilida</taxon>
        <taxon>Mytiloidea</taxon>
        <taxon>Mytilidae</taxon>
        <taxon>Mytilinae</taxon>
        <taxon>Mytilus</taxon>
    </lineage>
</organism>
<accession>A0A8B6CTP1</accession>
<dbReference type="PROSITE" id="PS00028">
    <property type="entry name" value="ZINC_FINGER_C2H2_1"/>
    <property type="match status" value="1"/>
</dbReference>
<evidence type="ECO:0000256" key="1">
    <source>
        <dbReference type="PROSITE-ProRule" id="PRU00042"/>
    </source>
</evidence>
<dbReference type="SUPFAM" id="SSF57667">
    <property type="entry name" value="beta-beta-alpha zinc fingers"/>
    <property type="match status" value="1"/>
</dbReference>
<reference evidence="4" key="1">
    <citation type="submission" date="2018-11" db="EMBL/GenBank/DDBJ databases">
        <authorList>
            <person name="Alioto T."/>
            <person name="Alioto T."/>
        </authorList>
    </citation>
    <scope>NUCLEOTIDE SEQUENCE</scope>
</reference>
<gene>
    <name evidence="4" type="ORF">MGAL_10B037428</name>
</gene>
<keyword evidence="5" id="KW-1185">Reference proteome</keyword>
<evidence type="ECO:0000256" key="2">
    <source>
        <dbReference type="SAM" id="MobiDB-lite"/>
    </source>
</evidence>
<dbReference type="OrthoDB" id="2284794at2759"/>
<feature type="compositionally biased region" description="Basic residues" evidence="2">
    <location>
        <begin position="170"/>
        <end position="184"/>
    </location>
</feature>
<keyword evidence="1" id="KW-0863">Zinc-finger</keyword>
<feature type="domain" description="C2H2-type" evidence="3">
    <location>
        <begin position="1"/>
        <end position="30"/>
    </location>
</feature>
<feature type="region of interest" description="Disordered" evidence="2">
    <location>
        <begin position="235"/>
        <end position="272"/>
    </location>
</feature>
<dbReference type="EMBL" id="UYJE01002242">
    <property type="protein sequence ID" value="VDI08957.1"/>
    <property type="molecule type" value="Genomic_DNA"/>
</dbReference>
<evidence type="ECO:0000313" key="4">
    <source>
        <dbReference type="EMBL" id="VDI08957.1"/>
    </source>
</evidence>
<name>A0A8B6CTP1_MYTGA</name>
<feature type="region of interest" description="Disordered" evidence="2">
    <location>
        <begin position="90"/>
        <end position="202"/>
    </location>
</feature>
<dbReference type="InterPro" id="IPR013087">
    <property type="entry name" value="Znf_C2H2_type"/>
</dbReference>
<feature type="compositionally biased region" description="Basic and acidic residues" evidence="2">
    <location>
        <begin position="138"/>
        <end position="152"/>
    </location>
</feature>
<evidence type="ECO:0000313" key="5">
    <source>
        <dbReference type="Proteomes" id="UP000596742"/>
    </source>
</evidence>
<dbReference type="AlphaFoldDB" id="A0A8B6CTP1"/>
<comment type="caution">
    <text evidence="4">The sequence shown here is derived from an EMBL/GenBank/DDBJ whole genome shotgun (WGS) entry which is preliminary data.</text>
</comment>
<proteinExistence type="predicted"/>
<sequence length="272" mass="32017">MECPTCHRLFSRRDVMLRHYRNQHGSGDTPPPPPCLRWKNSRRRRRPCLRWKNSRRRRRPCLRWENSRRPVPFLFRHPFTMIVSGPTSCRQDAFRGESPPRSGSDVRTGAAENRLAVQEVATPLRRRTRRRAPAGGVCERHPRRPGERRLLRSESAQRGGPGRSDDPRQQRHPHQRSLHRRKSPSKSFRDRHLPEPCILERTPPREETVITWSSLTIRSIDSPWPPWHDRCTRVDPNISCDNSTRPREDDTVISSSTSNRRPPRRRDCARTS</sequence>
<keyword evidence="1" id="KW-0479">Metal-binding</keyword>
<keyword evidence="1" id="KW-0862">Zinc</keyword>